<feature type="chain" id="PRO_5035815989" evidence="1">
    <location>
        <begin position="27"/>
        <end position="56"/>
    </location>
</feature>
<dbReference type="EMBL" id="JTHE02000002">
    <property type="protein sequence ID" value="NEV65737.1"/>
    <property type="molecule type" value="Genomic_DNA"/>
</dbReference>
<reference evidence="2" key="2">
    <citation type="journal article" date="2015" name="Genome Announc.">
        <title>Draft Genome Sequence of Filamentous Marine Cyanobacterium Lyngbya confervoides Strain BDU141951.</title>
        <authorList>
            <person name="Chandrababunaidu M.M."/>
            <person name="Sen D."/>
            <person name="Tripathy S."/>
        </authorList>
    </citation>
    <scope>NUCLEOTIDE SEQUENCE</scope>
    <source>
        <strain evidence="2">BDU141951</strain>
    </source>
</reference>
<protein>
    <submittedName>
        <fullName evidence="2">Uncharacterized protein</fullName>
    </submittedName>
</protein>
<reference evidence="2" key="3">
    <citation type="submission" date="2020-02" db="EMBL/GenBank/DDBJ databases">
        <authorList>
            <person name="Sarangi A.N."/>
            <person name="Ghosh S."/>
            <person name="Mukherjee M."/>
            <person name="Tripathy S."/>
        </authorList>
    </citation>
    <scope>NUCLEOTIDE SEQUENCE</scope>
    <source>
        <strain evidence="2">BDU141951</strain>
    </source>
</reference>
<name>A0A8T6QJU3_9CYAN</name>
<evidence type="ECO:0000256" key="1">
    <source>
        <dbReference type="SAM" id="SignalP"/>
    </source>
</evidence>
<organism evidence="2">
    <name type="scientific">Lyngbya confervoides BDU141951</name>
    <dbReference type="NCBI Taxonomy" id="1574623"/>
    <lineage>
        <taxon>Bacteria</taxon>
        <taxon>Bacillati</taxon>
        <taxon>Cyanobacteriota</taxon>
        <taxon>Cyanophyceae</taxon>
        <taxon>Oscillatoriophycideae</taxon>
        <taxon>Oscillatoriales</taxon>
        <taxon>Microcoleaceae</taxon>
        <taxon>Lyngbya</taxon>
    </lineage>
</organism>
<dbReference type="AlphaFoldDB" id="A0A8T6QJU3"/>
<proteinExistence type="predicted"/>
<evidence type="ECO:0000313" key="2">
    <source>
        <dbReference type="EMBL" id="NEV65737.1"/>
    </source>
</evidence>
<accession>A0A8T6QJU3</accession>
<sequence length="56" mass="5814">MKVIVLSALPIAIAATVVTTLGSAIAPTASHAQFEAADLVSQGYIYRGTGRRQILT</sequence>
<gene>
    <name evidence="2" type="ORF">QQ91_001230</name>
</gene>
<keyword evidence="1" id="KW-0732">Signal</keyword>
<feature type="signal peptide" evidence="1">
    <location>
        <begin position="1"/>
        <end position="26"/>
    </location>
</feature>
<comment type="caution">
    <text evidence="2">The sequence shown here is derived from an EMBL/GenBank/DDBJ whole genome shotgun (WGS) entry which is preliminary data.</text>
</comment>
<reference evidence="2" key="1">
    <citation type="submission" date="2014-11" db="EMBL/GenBank/DDBJ databases">
        <authorList>
            <person name="Malar M.C."/>
            <person name="Sen D."/>
            <person name="Tripathy S."/>
        </authorList>
    </citation>
    <scope>NUCLEOTIDE SEQUENCE</scope>
    <source>
        <strain evidence="2">BDU141951</strain>
    </source>
</reference>